<protein>
    <submittedName>
        <fullName evidence="1">Uncharacterized protein</fullName>
    </submittedName>
</protein>
<organism evidence="1 2">
    <name type="scientific">Streptomyces chrestomyceticus JCM 4735</name>
    <dbReference type="NCBI Taxonomy" id="1306181"/>
    <lineage>
        <taxon>Bacteria</taxon>
        <taxon>Bacillati</taxon>
        <taxon>Actinomycetota</taxon>
        <taxon>Actinomycetes</taxon>
        <taxon>Kitasatosporales</taxon>
        <taxon>Streptomycetaceae</taxon>
        <taxon>Streptomyces</taxon>
    </lineage>
</organism>
<dbReference type="RefSeq" id="WP_174856345.1">
    <property type="nucleotide sequence ID" value="NZ_BHZC01000001.1"/>
</dbReference>
<name>A0A7U9KQV3_9ACTN</name>
<gene>
    <name evidence="1" type="ORF">OEIGOIKO_00631</name>
</gene>
<dbReference type="GeneID" id="95626913"/>
<proteinExistence type="predicted"/>
<comment type="caution">
    <text evidence="1">The sequence shown here is derived from an EMBL/GenBank/DDBJ whole genome shotgun (WGS) entry which is preliminary data.</text>
</comment>
<dbReference type="Proteomes" id="UP000287830">
    <property type="component" value="Unassembled WGS sequence"/>
</dbReference>
<dbReference type="AlphaFoldDB" id="A0A7U9KQV3"/>
<evidence type="ECO:0000313" key="1">
    <source>
        <dbReference type="EMBL" id="GCD32913.1"/>
    </source>
</evidence>
<sequence>MTWAADPDDAVGAAAVTDHVRVPQAAGIAKARGEFMAMVEPGGLDADPAGATSVLAFAALQAVEAALPEYRSSVLGRPGRAEEAEAEARRAYQTERGRRWLITNTGSEDYWVFHAAREHQRLCTSPDQQDYSLTA</sequence>
<accession>A0A7U9KQV3</accession>
<reference evidence="1 2" key="1">
    <citation type="submission" date="2018-11" db="EMBL/GenBank/DDBJ databases">
        <title>Whole genome sequence of Streptomyces chrestomyceticus NBRC 13444(T).</title>
        <authorList>
            <person name="Komaki H."/>
            <person name="Tamura T."/>
        </authorList>
    </citation>
    <scope>NUCLEOTIDE SEQUENCE [LARGE SCALE GENOMIC DNA]</scope>
    <source>
        <strain evidence="1 2">NBRC 13444</strain>
    </source>
</reference>
<dbReference type="EMBL" id="BHZC01000001">
    <property type="protein sequence ID" value="GCD32913.1"/>
    <property type="molecule type" value="Genomic_DNA"/>
</dbReference>
<evidence type="ECO:0000313" key="2">
    <source>
        <dbReference type="Proteomes" id="UP000287830"/>
    </source>
</evidence>